<evidence type="ECO:0000313" key="3">
    <source>
        <dbReference type="Proteomes" id="UP001642464"/>
    </source>
</evidence>
<feature type="compositionally biased region" description="Basic and acidic residues" evidence="1">
    <location>
        <begin position="123"/>
        <end position="134"/>
    </location>
</feature>
<evidence type="ECO:0000256" key="1">
    <source>
        <dbReference type="SAM" id="MobiDB-lite"/>
    </source>
</evidence>
<sequence length="254" mass="27745">MPRQHFQCIWAMHFPTRSGSKAFAGEVWQSEDGGPKKAPWPSEESGGKRSSLWPSEESAGKRSSHSPSEESAGRKSERESFSSCRSASFVSQLPKPAASEQMVMKGASSFDPCDSQATGNFDEDGKLRWHKEGMALKSVSRKSVGSPKRTPRSPKSPKSRKSSKGSPTLPFSISLTLPKPVKETKKLVTPEIHNLQPDAHAQEPREVSGLQLTSEVQGQDERCVDAALRQEHALASRGIVERQAVGETHATLLE</sequence>
<feature type="compositionally biased region" description="Basic and acidic residues" evidence="1">
    <location>
        <begin position="67"/>
        <end position="80"/>
    </location>
</feature>
<name>A0ABP0NEI9_9DINO</name>
<accession>A0ABP0NEI9</accession>
<feature type="region of interest" description="Disordered" evidence="1">
    <location>
        <begin position="23"/>
        <end position="174"/>
    </location>
</feature>
<gene>
    <name evidence="2" type="ORF">SCF082_LOCUS32362</name>
</gene>
<protein>
    <submittedName>
        <fullName evidence="2">Uncharacterized protein</fullName>
    </submittedName>
</protein>
<comment type="caution">
    <text evidence="2">The sequence shown here is derived from an EMBL/GenBank/DDBJ whole genome shotgun (WGS) entry which is preliminary data.</text>
</comment>
<proteinExistence type="predicted"/>
<evidence type="ECO:0000313" key="2">
    <source>
        <dbReference type="EMBL" id="CAK9061964.1"/>
    </source>
</evidence>
<dbReference type="Proteomes" id="UP001642464">
    <property type="component" value="Unassembled WGS sequence"/>
</dbReference>
<keyword evidence="3" id="KW-1185">Reference proteome</keyword>
<dbReference type="EMBL" id="CAXAMM010028002">
    <property type="protein sequence ID" value="CAK9061964.1"/>
    <property type="molecule type" value="Genomic_DNA"/>
</dbReference>
<feature type="region of interest" description="Disordered" evidence="1">
    <location>
        <begin position="194"/>
        <end position="216"/>
    </location>
</feature>
<feature type="compositionally biased region" description="Low complexity" evidence="1">
    <location>
        <begin position="81"/>
        <end position="91"/>
    </location>
</feature>
<organism evidence="2 3">
    <name type="scientific">Durusdinium trenchii</name>
    <dbReference type="NCBI Taxonomy" id="1381693"/>
    <lineage>
        <taxon>Eukaryota</taxon>
        <taxon>Sar</taxon>
        <taxon>Alveolata</taxon>
        <taxon>Dinophyceae</taxon>
        <taxon>Suessiales</taxon>
        <taxon>Symbiodiniaceae</taxon>
        <taxon>Durusdinium</taxon>
    </lineage>
</organism>
<feature type="compositionally biased region" description="Basic residues" evidence="1">
    <location>
        <begin position="149"/>
        <end position="163"/>
    </location>
</feature>
<reference evidence="2 3" key="1">
    <citation type="submission" date="2024-02" db="EMBL/GenBank/DDBJ databases">
        <authorList>
            <person name="Chen Y."/>
            <person name="Shah S."/>
            <person name="Dougan E. K."/>
            <person name="Thang M."/>
            <person name="Chan C."/>
        </authorList>
    </citation>
    <scope>NUCLEOTIDE SEQUENCE [LARGE SCALE GENOMIC DNA]</scope>
</reference>